<keyword evidence="2" id="KW-0235">DNA replication</keyword>
<dbReference type="FunFam" id="1.20.272.10:FF:000006">
    <property type="entry name" value="Replication factor C subunit 2"/>
    <property type="match status" value="1"/>
</dbReference>
<keyword evidence="7" id="KW-1185">Reference proteome</keyword>
<dbReference type="InterPro" id="IPR050238">
    <property type="entry name" value="DNA_Rep/Repair_Clamp_Loader"/>
</dbReference>
<dbReference type="InParanoid" id="A0A0G4EQX1"/>
<proteinExistence type="inferred from homology"/>
<dbReference type="GO" id="GO:0006261">
    <property type="term" value="P:DNA-templated DNA replication"/>
    <property type="evidence" value="ECO:0007669"/>
    <property type="project" value="TreeGrafter"/>
</dbReference>
<dbReference type="SUPFAM" id="SSF52540">
    <property type="entry name" value="P-loop containing nucleoside triphosphate hydrolases"/>
    <property type="match status" value="1"/>
</dbReference>
<evidence type="ECO:0000259" key="5">
    <source>
        <dbReference type="SMART" id="SM00382"/>
    </source>
</evidence>
<reference evidence="6 7" key="1">
    <citation type="submission" date="2014-11" db="EMBL/GenBank/DDBJ databases">
        <authorList>
            <person name="Zhu J."/>
            <person name="Qi W."/>
            <person name="Song R."/>
        </authorList>
    </citation>
    <scope>NUCLEOTIDE SEQUENCE [LARGE SCALE GENOMIC DNA]</scope>
</reference>
<dbReference type="NCBIfam" id="NF001679">
    <property type="entry name" value="PRK00440.1"/>
    <property type="match status" value="1"/>
</dbReference>
<dbReference type="OMA" id="SCNYSSQ"/>
<dbReference type="VEuPathDB" id="CryptoDB:Vbra_22485"/>
<dbReference type="InterPro" id="IPR027417">
    <property type="entry name" value="P-loop_NTPase"/>
</dbReference>
<dbReference type="AlphaFoldDB" id="A0A0G4EQX1"/>
<accession>A0A0G4EQX1</accession>
<dbReference type="InterPro" id="IPR003593">
    <property type="entry name" value="AAA+_ATPase"/>
</dbReference>
<dbReference type="FunCoup" id="A0A0G4EQX1">
    <property type="interactions" value="404"/>
</dbReference>
<dbReference type="InterPro" id="IPR008921">
    <property type="entry name" value="DNA_pol3_clamp-load_cplx_C"/>
</dbReference>
<gene>
    <name evidence="6" type="ORF">Vbra_22485</name>
</gene>
<dbReference type="Proteomes" id="UP000041254">
    <property type="component" value="Unassembled WGS sequence"/>
</dbReference>
<dbReference type="FunFam" id="1.10.8.60:FF:000012">
    <property type="entry name" value="Replication factor C subunit 4"/>
    <property type="match status" value="1"/>
</dbReference>
<dbReference type="CDD" id="cd00009">
    <property type="entry name" value="AAA"/>
    <property type="match status" value="1"/>
</dbReference>
<dbReference type="InterPro" id="IPR003959">
    <property type="entry name" value="ATPase_AAA_core"/>
</dbReference>
<evidence type="ECO:0000256" key="3">
    <source>
        <dbReference type="ARBA" id="ARBA00022741"/>
    </source>
</evidence>
<dbReference type="Gene3D" id="1.10.8.60">
    <property type="match status" value="1"/>
</dbReference>
<dbReference type="SMART" id="SM00382">
    <property type="entry name" value="AAA"/>
    <property type="match status" value="1"/>
</dbReference>
<dbReference type="Gene3D" id="3.40.50.300">
    <property type="entry name" value="P-loop containing nucleotide triphosphate hydrolases"/>
    <property type="match status" value="1"/>
</dbReference>
<dbReference type="PANTHER" id="PTHR11669">
    <property type="entry name" value="REPLICATION FACTOR C / DNA POLYMERASE III GAMMA-TAU SUBUNIT"/>
    <property type="match status" value="1"/>
</dbReference>
<dbReference type="OrthoDB" id="4199794at2759"/>
<dbReference type="GO" id="GO:0006281">
    <property type="term" value="P:DNA repair"/>
    <property type="evidence" value="ECO:0007669"/>
    <property type="project" value="TreeGrafter"/>
</dbReference>
<dbReference type="GO" id="GO:0005634">
    <property type="term" value="C:nucleus"/>
    <property type="evidence" value="ECO:0007669"/>
    <property type="project" value="TreeGrafter"/>
</dbReference>
<dbReference type="GO" id="GO:0016887">
    <property type="term" value="F:ATP hydrolysis activity"/>
    <property type="evidence" value="ECO:0007669"/>
    <property type="project" value="InterPro"/>
</dbReference>
<dbReference type="PhylomeDB" id="A0A0G4EQX1"/>
<dbReference type="GO" id="GO:0003689">
    <property type="term" value="F:DNA clamp loader activity"/>
    <property type="evidence" value="ECO:0007669"/>
    <property type="project" value="TreeGrafter"/>
</dbReference>
<dbReference type="FunFam" id="3.40.50.300:FF:000952">
    <property type="entry name" value="Replication factor C subunit 2"/>
    <property type="match status" value="1"/>
</dbReference>
<dbReference type="GO" id="GO:0005524">
    <property type="term" value="F:ATP binding"/>
    <property type="evidence" value="ECO:0007669"/>
    <property type="project" value="UniProtKB-KW"/>
</dbReference>
<name>A0A0G4EQX1_VITBC</name>
<dbReference type="GO" id="GO:0003677">
    <property type="term" value="F:DNA binding"/>
    <property type="evidence" value="ECO:0007669"/>
    <property type="project" value="InterPro"/>
</dbReference>
<evidence type="ECO:0000256" key="2">
    <source>
        <dbReference type="ARBA" id="ARBA00022705"/>
    </source>
</evidence>
<dbReference type="InterPro" id="IPR013748">
    <property type="entry name" value="Rep_factorC_C"/>
</dbReference>
<dbReference type="CDD" id="cd18140">
    <property type="entry name" value="HLD_clamp_RFC"/>
    <property type="match status" value="1"/>
</dbReference>
<keyword evidence="4" id="KW-0067">ATP-binding</keyword>
<dbReference type="EMBL" id="CDMY01000290">
    <property type="protein sequence ID" value="CEL99846.1"/>
    <property type="molecule type" value="Genomic_DNA"/>
</dbReference>
<dbReference type="Pfam" id="PF00004">
    <property type="entry name" value="AAA"/>
    <property type="match status" value="1"/>
</dbReference>
<evidence type="ECO:0000256" key="4">
    <source>
        <dbReference type="ARBA" id="ARBA00022840"/>
    </source>
</evidence>
<organism evidence="6 7">
    <name type="scientific">Vitrella brassicaformis (strain CCMP3155)</name>
    <dbReference type="NCBI Taxonomy" id="1169540"/>
    <lineage>
        <taxon>Eukaryota</taxon>
        <taxon>Sar</taxon>
        <taxon>Alveolata</taxon>
        <taxon>Colpodellida</taxon>
        <taxon>Vitrellaceae</taxon>
        <taxon>Vitrella</taxon>
    </lineage>
</organism>
<feature type="domain" description="AAA+ ATPase" evidence="5">
    <location>
        <begin position="35"/>
        <end position="166"/>
    </location>
</feature>
<comment type="similarity">
    <text evidence="1">Belongs to the activator 1 small subunits family.</text>
</comment>
<dbReference type="STRING" id="1169540.A0A0G4EQX1"/>
<keyword evidence="3" id="KW-0547">Nucleotide-binding</keyword>
<dbReference type="Gene3D" id="1.20.272.10">
    <property type="match status" value="1"/>
</dbReference>
<protein>
    <recommendedName>
        <fullName evidence="5">AAA+ ATPase domain-containing protein</fullName>
    </recommendedName>
</protein>
<evidence type="ECO:0000256" key="1">
    <source>
        <dbReference type="ARBA" id="ARBA00005378"/>
    </source>
</evidence>
<dbReference type="SUPFAM" id="SSF48019">
    <property type="entry name" value="post-AAA+ oligomerization domain-like"/>
    <property type="match status" value="1"/>
</dbReference>
<dbReference type="Pfam" id="PF08542">
    <property type="entry name" value="Rep_fac_C"/>
    <property type="match status" value="1"/>
</dbReference>
<dbReference type="GO" id="GO:0005663">
    <property type="term" value="C:DNA replication factor C complex"/>
    <property type="evidence" value="ECO:0007669"/>
    <property type="project" value="TreeGrafter"/>
</dbReference>
<dbReference type="InterPro" id="IPR047854">
    <property type="entry name" value="RFC_lid"/>
</dbReference>
<evidence type="ECO:0000313" key="6">
    <source>
        <dbReference type="EMBL" id="CEL99846.1"/>
    </source>
</evidence>
<dbReference type="PANTHER" id="PTHR11669:SF5">
    <property type="entry name" value="REPLICATION FACTOR C SUBUNIT 2"/>
    <property type="match status" value="1"/>
</dbReference>
<sequence>MTQPWVEKYRPRELIDVVGNEAAVERLRAIARDGSMPNLILAGPPGTGKTTSVLCLANTLLGDAAKTAVLELNASDDRGIDVVRNKIKMFATQKMILPSGRHKIVIMDEADALTENAQQALRRTMELHSSTTRFALACNASTKIIEPIQSRCAVLRFTRLSDKQVTARLKHIIEEEKVDYVDSGLEALVFSAEGDMRNAINNLQSTWSGFSMVNNENVFKVCDQPHPQRIKDAIDACTERDWDTAYKILEGMWRAGYAGIDIIATMFRVLKTHDMNEQTRLEYLKTVGITHMRFADGVSSLVQIGGLLARLCLAAPAKQQGGGPGGPQAAPKARP</sequence>
<evidence type="ECO:0000313" key="7">
    <source>
        <dbReference type="Proteomes" id="UP000041254"/>
    </source>
</evidence>